<feature type="domain" description="ABC3 transporter permease C-terminal" evidence="8">
    <location>
        <begin position="550"/>
        <end position="661"/>
    </location>
</feature>
<dbReference type="AlphaFoldDB" id="A0A644VR69"/>
<reference evidence="10" key="1">
    <citation type="submission" date="2019-08" db="EMBL/GenBank/DDBJ databases">
        <authorList>
            <person name="Kucharzyk K."/>
            <person name="Murdoch R.W."/>
            <person name="Higgins S."/>
            <person name="Loffler F."/>
        </authorList>
    </citation>
    <scope>NUCLEOTIDE SEQUENCE</scope>
</reference>
<dbReference type="InterPro" id="IPR038766">
    <property type="entry name" value="Membrane_comp_ABC_pdt"/>
</dbReference>
<feature type="coiled-coil region" evidence="6">
    <location>
        <begin position="258"/>
        <end position="384"/>
    </location>
</feature>
<feature type="transmembrane region" description="Helical" evidence="7">
    <location>
        <begin position="547"/>
        <end position="567"/>
    </location>
</feature>
<dbReference type="EMBL" id="VSSQ01000405">
    <property type="protein sequence ID" value="MPL93846.1"/>
    <property type="molecule type" value="Genomic_DNA"/>
</dbReference>
<keyword evidence="4 7" id="KW-1133">Transmembrane helix</keyword>
<keyword evidence="6" id="KW-0175">Coiled coil</keyword>
<evidence type="ECO:0000256" key="7">
    <source>
        <dbReference type="SAM" id="Phobius"/>
    </source>
</evidence>
<dbReference type="GO" id="GO:0005886">
    <property type="term" value="C:plasma membrane"/>
    <property type="evidence" value="ECO:0007669"/>
    <property type="project" value="UniProtKB-SubCell"/>
</dbReference>
<keyword evidence="2" id="KW-1003">Cell membrane</keyword>
<evidence type="ECO:0000256" key="3">
    <source>
        <dbReference type="ARBA" id="ARBA00022692"/>
    </source>
</evidence>
<feature type="transmembrane region" description="Helical" evidence="7">
    <location>
        <begin position="943"/>
        <end position="965"/>
    </location>
</feature>
<dbReference type="InterPro" id="IPR003838">
    <property type="entry name" value="ABC3_permease_C"/>
</dbReference>
<feature type="domain" description="ABC3 transporter permease C-terminal" evidence="8">
    <location>
        <begin position="949"/>
        <end position="1065"/>
    </location>
</feature>
<protein>
    <recommendedName>
        <fullName evidence="11">ABC3 transporter permease protein domain-containing protein</fullName>
    </recommendedName>
</protein>
<sequence length="1075" mass="121995">MPKNAFIKDIFRDIKKSKGRFISIFAIIALGVAFFSGIKIAPIDMKKTADKYYDDYNFMDLTLYSTLGFTKEDIEEISKVNGVLDTFPTYSLDAILKTDTSENVLKVMGLPLESEVNVNKYKLIEGRLPKKSNECVVEAGKLEKLNLSVGSKITLSSGSDKSLSDKLENIEYEVVGKVRTPYYLSYEKGTSDIGSGKITSFIVIPQENFKLPAYTEVYITLDDAKKLNSYSDEYFKVIDKVKNPLEDIGYKRADLRYSEILDEANKKISENKLKLEDEKNKGQKELDDAKAKLDKSEKELKDGESELIKKETEFNQSISKAENELYLAQYKIDEGKAALESAKKTFETEKVKAEEQLDIARSTLSNLENTKINLDNRILEIETALKTPNLPESEKTRLNIQLESLIMGRNELINGIEYISNEIKSGEEKLKLAQNEIITKEEELINGERNLKEKKLQLEKSKVDTLKQFENGKLEIENGKKTLEKGKLEYEEGKNKFAREIASAEAKIEKAENDVKIIDEPSWYILDRNSNYSYLDYKNNSDSIDKLARIFPVFFFLVAALVCLTTMTRMVDEQRINIGTLKALGYSKYQIVSKYIIYAFSASLLGSILGLAIGLTVFPIVIFDAYGIMYTLPKVELEFNILISVSITLISVLVTTSSSFLACYKELLETPSTLMRPKAPKNGKRILLERIDFIWRKLSFIGKVTIRNIFRYKKRFFMTVFGIAGCTALIVTGFGIKDSIKTIVNKQFGDIFKYTLTINIDKNASTLEKDDFYAYINSLPQVDKSLMILLENAKLSTKSGEKDLNIIVPESLGTLDDFINLKNRNSKEKITLTNDGIILSEKAAKQAKVKVGDEVKIKINNKDISLKVSGISENYTFNYAYMSQSYYKNIFDVDIKYNSILTNTKNIEDEDSFSKMIMENSIVRGVSFNTNIKNNFDNTIKSLNYVVLVLIVSAGALAFVVLYNLTNVNISERIREIATIKVLGFYDNEVSAYIYRENIILTLIGILFGEFLGIFLHKFIMATVEIDAMMFGRSINLLSFIISAVLTLIFSILVNIVMYYKLKKVQMVESLKSVD</sequence>
<feature type="transmembrane region" description="Helical" evidence="7">
    <location>
        <begin position="999"/>
        <end position="1017"/>
    </location>
</feature>
<evidence type="ECO:0000313" key="10">
    <source>
        <dbReference type="EMBL" id="MPL93846.1"/>
    </source>
</evidence>
<evidence type="ECO:0000256" key="2">
    <source>
        <dbReference type="ARBA" id="ARBA00022475"/>
    </source>
</evidence>
<organism evidence="10">
    <name type="scientific">bioreactor metagenome</name>
    <dbReference type="NCBI Taxonomy" id="1076179"/>
    <lineage>
        <taxon>unclassified sequences</taxon>
        <taxon>metagenomes</taxon>
        <taxon>ecological metagenomes</taxon>
    </lineage>
</organism>
<comment type="subcellular location">
    <subcellularLocation>
        <location evidence="1">Cell membrane</location>
        <topology evidence="1">Multi-pass membrane protein</topology>
    </subcellularLocation>
</comment>
<feature type="domain" description="MacB-like periplasmic core" evidence="9">
    <location>
        <begin position="717"/>
        <end position="913"/>
    </location>
</feature>
<dbReference type="Pfam" id="PF12704">
    <property type="entry name" value="MacB_PCD"/>
    <property type="match status" value="1"/>
</dbReference>
<proteinExistence type="predicted"/>
<evidence type="ECO:0000256" key="1">
    <source>
        <dbReference type="ARBA" id="ARBA00004651"/>
    </source>
</evidence>
<evidence type="ECO:0000256" key="4">
    <source>
        <dbReference type="ARBA" id="ARBA00022989"/>
    </source>
</evidence>
<feature type="coiled-coil region" evidence="6">
    <location>
        <begin position="416"/>
        <end position="450"/>
    </location>
</feature>
<evidence type="ECO:0008006" key="11">
    <source>
        <dbReference type="Google" id="ProtNLM"/>
    </source>
</evidence>
<accession>A0A644VR69</accession>
<feature type="transmembrane region" description="Helical" evidence="7">
    <location>
        <begin position="716"/>
        <end position="736"/>
    </location>
</feature>
<keyword evidence="3 7" id="KW-0812">Transmembrane</keyword>
<feature type="transmembrane region" description="Helical" evidence="7">
    <location>
        <begin position="21"/>
        <end position="41"/>
    </location>
</feature>
<dbReference type="PANTHER" id="PTHR30287:SF1">
    <property type="entry name" value="INNER MEMBRANE PROTEIN"/>
    <property type="match status" value="1"/>
</dbReference>
<gene>
    <name evidence="10" type="ORF">SDC9_39993</name>
</gene>
<feature type="transmembrane region" description="Helical" evidence="7">
    <location>
        <begin position="595"/>
        <end position="621"/>
    </location>
</feature>
<name>A0A644VR69_9ZZZZ</name>
<evidence type="ECO:0000256" key="6">
    <source>
        <dbReference type="SAM" id="Coils"/>
    </source>
</evidence>
<feature type="transmembrane region" description="Helical" evidence="7">
    <location>
        <begin position="1037"/>
        <end position="1060"/>
    </location>
</feature>
<dbReference type="InterPro" id="IPR025857">
    <property type="entry name" value="MacB_PCD"/>
</dbReference>
<keyword evidence="5 7" id="KW-0472">Membrane</keyword>
<evidence type="ECO:0000259" key="9">
    <source>
        <dbReference type="Pfam" id="PF12704"/>
    </source>
</evidence>
<evidence type="ECO:0000256" key="5">
    <source>
        <dbReference type="ARBA" id="ARBA00023136"/>
    </source>
</evidence>
<dbReference type="Pfam" id="PF02687">
    <property type="entry name" value="FtsX"/>
    <property type="match status" value="2"/>
</dbReference>
<feature type="transmembrane region" description="Helical" evidence="7">
    <location>
        <begin position="641"/>
        <end position="664"/>
    </location>
</feature>
<evidence type="ECO:0000259" key="8">
    <source>
        <dbReference type="Pfam" id="PF02687"/>
    </source>
</evidence>
<comment type="caution">
    <text evidence="10">The sequence shown here is derived from an EMBL/GenBank/DDBJ whole genome shotgun (WGS) entry which is preliminary data.</text>
</comment>
<dbReference type="PANTHER" id="PTHR30287">
    <property type="entry name" value="MEMBRANE COMPONENT OF PREDICTED ABC SUPERFAMILY METABOLITE UPTAKE TRANSPORTER"/>
    <property type="match status" value="1"/>
</dbReference>